<feature type="transmembrane region" description="Helical" evidence="6">
    <location>
        <begin position="280"/>
        <end position="299"/>
    </location>
</feature>
<dbReference type="EMBL" id="FNVO01000005">
    <property type="protein sequence ID" value="SEG43599.1"/>
    <property type="molecule type" value="Genomic_DNA"/>
</dbReference>
<dbReference type="Gene3D" id="1.20.81.30">
    <property type="entry name" value="Type II secretion system (T2SS), domain F"/>
    <property type="match status" value="1"/>
</dbReference>
<keyword evidence="5 6" id="KW-0472">Membrane</keyword>
<accession>A0A1H6A4D0</accession>
<evidence type="ECO:0000256" key="5">
    <source>
        <dbReference type="ARBA" id="ARBA00023136"/>
    </source>
</evidence>
<protein>
    <submittedName>
        <fullName evidence="8">Tight adherence protein B</fullName>
    </submittedName>
</protein>
<feature type="transmembrane region" description="Helical" evidence="6">
    <location>
        <begin position="70"/>
        <end position="94"/>
    </location>
</feature>
<feature type="transmembrane region" description="Helical" evidence="6">
    <location>
        <begin position="6"/>
        <end position="28"/>
    </location>
</feature>
<dbReference type="InterPro" id="IPR018076">
    <property type="entry name" value="T2SS_GspF_dom"/>
</dbReference>
<feature type="transmembrane region" description="Helical" evidence="6">
    <location>
        <begin position="242"/>
        <end position="264"/>
    </location>
</feature>
<comment type="subcellular location">
    <subcellularLocation>
        <location evidence="1">Cell membrane</location>
        <topology evidence="1">Multi-pass membrane protein</topology>
    </subcellularLocation>
</comment>
<keyword evidence="2" id="KW-1003">Cell membrane</keyword>
<proteinExistence type="predicted"/>
<evidence type="ECO:0000313" key="8">
    <source>
        <dbReference type="EMBL" id="SEG43599.1"/>
    </source>
</evidence>
<keyword evidence="9" id="KW-1185">Reference proteome</keyword>
<evidence type="ECO:0000259" key="7">
    <source>
        <dbReference type="Pfam" id="PF00482"/>
    </source>
</evidence>
<evidence type="ECO:0000256" key="6">
    <source>
        <dbReference type="SAM" id="Phobius"/>
    </source>
</evidence>
<reference evidence="9" key="1">
    <citation type="submission" date="2016-10" db="EMBL/GenBank/DDBJ databases">
        <authorList>
            <person name="Varghese N."/>
            <person name="Submissions S."/>
        </authorList>
    </citation>
    <scope>NUCLEOTIDE SEQUENCE [LARGE SCALE GENOMIC DNA]</scope>
    <source>
        <strain evidence="9">DSM 43163</strain>
    </source>
</reference>
<keyword evidence="3 6" id="KW-0812">Transmembrane</keyword>
<evidence type="ECO:0000256" key="3">
    <source>
        <dbReference type="ARBA" id="ARBA00022692"/>
    </source>
</evidence>
<dbReference type="PANTHER" id="PTHR35007">
    <property type="entry name" value="INTEGRAL MEMBRANE PROTEIN-RELATED"/>
    <property type="match status" value="1"/>
</dbReference>
<evidence type="ECO:0000313" key="9">
    <source>
        <dbReference type="Proteomes" id="UP000236723"/>
    </source>
</evidence>
<evidence type="ECO:0000256" key="4">
    <source>
        <dbReference type="ARBA" id="ARBA00022989"/>
    </source>
</evidence>
<gene>
    <name evidence="8" type="ORF">SAMN04489712_105206</name>
</gene>
<dbReference type="InterPro" id="IPR042094">
    <property type="entry name" value="T2SS_GspF_sf"/>
</dbReference>
<sequence>MSLPTILLMLAFTLAISVWGVGELAAGYEQRRRLTERAVLGHEDVRQSLLSRLDRRLARTEFGRAVGRRLVAAGVRIGVSAFLLLLGAAVVLAVMLISRWLAPAFGLAAALVVGWMAFGYLRRLEERRKEEFIAQLPELARVMSNATQAGLSLRTAVEIAAEELGEPAKSELSRTADALRLGQSLESALRDLANRLPSRELGVLISTMIVAARSGGSLVTSLRSIAGTLEDRKELRREVKTIMGEAVISNWTVGVFGLLGLVLIEQIQPGTLQRMSENPVGQLILVVAGGLFAGSLLIIQRMTRIDV</sequence>
<dbReference type="PANTHER" id="PTHR35007:SF1">
    <property type="entry name" value="PILUS ASSEMBLY PROTEIN"/>
    <property type="match status" value="1"/>
</dbReference>
<evidence type="ECO:0000256" key="2">
    <source>
        <dbReference type="ARBA" id="ARBA00022475"/>
    </source>
</evidence>
<dbReference type="GO" id="GO:0005886">
    <property type="term" value="C:plasma membrane"/>
    <property type="evidence" value="ECO:0007669"/>
    <property type="project" value="UniProtKB-SubCell"/>
</dbReference>
<organism evidence="8 9">
    <name type="scientific">Thermomonospora echinospora</name>
    <dbReference type="NCBI Taxonomy" id="1992"/>
    <lineage>
        <taxon>Bacteria</taxon>
        <taxon>Bacillati</taxon>
        <taxon>Actinomycetota</taxon>
        <taxon>Actinomycetes</taxon>
        <taxon>Streptosporangiales</taxon>
        <taxon>Thermomonosporaceae</taxon>
        <taxon>Thermomonospora</taxon>
    </lineage>
</organism>
<feature type="transmembrane region" description="Helical" evidence="6">
    <location>
        <begin position="100"/>
        <end position="121"/>
    </location>
</feature>
<dbReference type="AlphaFoldDB" id="A0A1H6A4D0"/>
<dbReference type="Pfam" id="PF00482">
    <property type="entry name" value="T2SSF"/>
    <property type="match status" value="1"/>
</dbReference>
<keyword evidence="4 6" id="KW-1133">Transmembrane helix</keyword>
<name>A0A1H6A4D0_9ACTN</name>
<feature type="domain" description="Type II secretion system protein GspF" evidence="7">
    <location>
        <begin position="140"/>
        <end position="263"/>
    </location>
</feature>
<dbReference type="Proteomes" id="UP000236723">
    <property type="component" value="Unassembled WGS sequence"/>
</dbReference>
<evidence type="ECO:0000256" key="1">
    <source>
        <dbReference type="ARBA" id="ARBA00004651"/>
    </source>
</evidence>
<dbReference type="RefSeq" id="WP_235017851.1">
    <property type="nucleotide sequence ID" value="NZ_FNVO01000005.1"/>
</dbReference>